<evidence type="ECO:0008006" key="3">
    <source>
        <dbReference type="Google" id="ProtNLM"/>
    </source>
</evidence>
<dbReference type="InterPro" id="IPR029063">
    <property type="entry name" value="SAM-dependent_MTases_sf"/>
</dbReference>
<gene>
    <name evidence="1" type="ORF">COX83_02985</name>
</gene>
<reference evidence="2" key="1">
    <citation type="submission" date="2017-09" db="EMBL/GenBank/DDBJ databases">
        <title>Depth-based differentiation of microbial function through sediment-hosted aquifers and enrichment of novel symbionts in the deep terrestrial subsurface.</title>
        <authorList>
            <person name="Probst A.J."/>
            <person name="Ladd B."/>
            <person name="Jarett J.K."/>
            <person name="Geller-Mcgrath D.E."/>
            <person name="Sieber C.M.K."/>
            <person name="Emerson J.B."/>
            <person name="Anantharaman K."/>
            <person name="Thomas B.C."/>
            <person name="Malmstrom R."/>
            <person name="Stieglmeier M."/>
            <person name="Klingl A."/>
            <person name="Woyke T."/>
            <person name="Ryan C.M."/>
            <person name="Banfield J.F."/>
        </authorList>
    </citation>
    <scope>NUCLEOTIDE SEQUENCE [LARGE SCALE GENOMIC DNA]</scope>
</reference>
<dbReference type="Gene3D" id="3.40.50.150">
    <property type="entry name" value="Vaccinia Virus protein VP39"/>
    <property type="match status" value="1"/>
</dbReference>
<organism evidence="1 2">
    <name type="scientific">Candidatus Magasanikbacteria bacterium CG_4_10_14_0_2_um_filter_41_31</name>
    <dbReference type="NCBI Taxonomy" id="1974639"/>
    <lineage>
        <taxon>Bacteria</taxon>
        <taxon>Candidatus Magasanikiibacteriota</taxon>
    </lineage>
</organism>
<dbReference type="Proteomes" id="UP000230078">
    <property type="component" value="Unassembled WGS sequence"/>
</dbReference>
<evidence type="ECO:0000313" key="2">
    <source>
        <dbReference type="Proteomes" id="UP000230078"/>
    </source>
</evidence>
<protein>
    <recommendedName>
        <fullName evidence="3">Class I SAM-dependent methyltransferase</fullName>
    </recommendedName>
</protein>
<dbReference type="SUPFAM" id="SSF53335">
    <property type="entry name" value="S-adenosyl-L-methionine-dependent methyltransferases"/>
    <property type="match status" value="1"/>
</dbReference>
<evidence type="ECO:0000313" key="1">
    <source>
        <dbReference type="EMBL" id="PIZ92988.1"/>
    </source>
</evidence>
<proteinExistence type="predicted"/>
<accession>A0A2M7V3D4</accession>
<dbReference type="EMBL" id="PFPI01000038">
    <property type="protein sequence ID" value="PIZ92988.1"/>
    <property type="molecule type" value="Genomic_DNA"/>
</dbReference>
<comment type="caution">
    <text evidence="1">The sequence shown here is derived from an EMBL/GenBank/DDBJ whole genome shotgun (WGS) entry which is preliminary data.</text>
</comment>
<sequence>MTYMDLKKILRVIKRNPRRLLDATRQRITGYQPPIGKACITKLEIKTLQTYAAKAKKGIVEIGVLDGGTTREMALVADVPIYGIDPLIPDSMDKNLQGATKIIQHNMSFYKHFFFFQAYSYDIAKKWQKPFDFIFIDGDHRYTEVKKDAHDWIPLLTPGGYVAFHDAAPVYSEKSEHVGYDGPITLINELKKDNTLTYIETKDSLAIFQKK</sequence>
<name>A0A2M7V3D4_9BACT</name>
<dbReference type="Pfam" id="PF13578">
    <property type="entry name" value="Methyltransf_24"/>
    <property type="match status" value="1"/>
</dbReference>
<dbReference type="AlphaFoldDB" id="A0A2M7V3D4"/>